<dbReference type="SUPFAM" id="SSF48452">
    <property type="entry name" value="TPR-like"/>
    <property type="match status" value="1"/>
</dbReference>
<sequence length="308" mass="33887">MIFSACDPRDKGPQGAEIDDPNYRLGQRLVKQGRSQEALAAYLRVIAARGEAAPESHLEVGIIYLQQIKDPIAAIYHFRKYLERNPNSPQAPQVRGLVEGAKREFARTLPANPLENQSERLDMVEQISRLQRENDQLKAELLSAARHAATQPPALTQVRVPTNGVLLVPSRDAERDRLRESPPPPSQQQVRGTARQPQVVAVNTREPSPLSLAPVQSAQASAAPVVRAPTRPGAAATANANAARRVAAAEGAPVATRRHVVARGDTLFGLAQRYYNDRTRWREIYNANRDVLPNENSLAVGMELRIPQ</sequence>
<dbReference type="InterPro" id="IPR011990">
    <property type="entry name" value="TPR-like_helical_dom_sf"/>
</dbReference>
<organism evidence="4 5">
    <name type="scientific">Cephaloticoccus primus</name>
    <dbReference type="NCBI Taxonomy" id="1548207"/>
    <lineage>
        <taxon>Bacteria</taxon>
        <taxon>Pseudomonadati</taxon>
        <taxon>Verrucomicrobiota</taxon>
        <taxon>Opitutia</taxon>
        <taxon>Opitutales</taxon>
        <taxon>Opitutaceae</taxon>
        <taxon>Cephaloticoccus</taxon>
    </lineage>
</organism>
<dbReference type="SUPFAM" id="SSF54106">
    <property type="entry name" value="LysM domain"/>
    <property type="match status" value="1"/>
</dbReference>
<evidence type="ECO:0000259" key="3">
    <source>
        <dbReference type="PROSITE" id="PS51782"/>
    </source>
</evidence>
<keyword evidence="5" id="KW-1185">Reference proteome</keyword>
<dbReference type="AlphaFoldDB" id="A0A139SSX2"/>
<proteinExistence type="predicted"/>
<evidence type="ECO:0000313" key="5">
    <source>
        <dbReference type="Proteomes" id="UP000070058"/>
    </source>
</evidence>
<evidence type="ECO:0000256" key="1">
    <source>
        <dbReference type="SAM" id="Coils"/>
    </source>
</evidence>
<feature type="coiled-coil region" evidence="1">
    <location>
        <begin position="120"/>
        <end position="147"/>
    </location>
</feature>
<gene>
    <name evidence="4" type="ORF">AXK11_02060</name>
</gene>
<dbReference type="Proteomes" id="UP000070058">
    <property type="component" value="Unassembled WGS sequence"/>
</dbReference>
<dbReference type="RefSeq" id="WP_197456754.1">
    <property type="nucleotide sequence ID" value="NZ_LSZQ01000013.1"/>
</dbReference>
<dbReference type="Pfam" id="PF01476">
    <property type="entry name" value="LysM"/>
    <property type="match status" value="1"/>
</dbReference>
<evidence type="ECO:0000313" key="4">
    <source>
        <dbReference type="EMBL" id="KXU37602.1"/>
    </source>
</evidence>
<dbReference type="SMART" id="SM00257">
    <property type="entry name" value="LysM"/>
    <property type="match status" value="1"/>
</dbReference>
<comment type="caution">
    <text evidence="4">The sequence shown here is derived from an EMBL/GenBank/DDBJ whole genome shotgun (WGS) entry which is preliminary data.</text>
</comment>
<dbReference type="EMBL" id="LSZQ01000013">
    <property type="protein sequence ID" value="KXU37602.1"/>
    <property type="molecule type" value="Genomic_DNA"/>
</dbReference>
<dbReference type="PANTHER" id="PTHR34700:SF4">
    <property type="entry name" value="PHAGE-LIKE ELEMENT PBSX PROTEIN XKDP"/>
    <property type="match status" value="1"/>
</dbReference>
<reference evidence="5" key="1">
    <citation type="submission" date="2016-02" db="EMBL/GenBank/DDBJ databases">
        <authorList>
            <person name="Sanders J.G."/>
            <person name="Lin J.Y."/>
            <person name="Wertz J.T."/>
            <person name="Russell J.A."/>
            <person name="Moreau C.S."/>
            <person name="Powell S."/>
        </authorList>
    </citation>
    <scope>NUCLEOTIDE SEQUENCE [LARGE SCALE GENOMIC DNA]</scope>
    <source>
        <strain evidence="5">CAG34</strain>
    </source>
</reference>
<dbReference type="Gene3D" id="1.25.40.10">
    <property type="entry name" value="Tetratricopeptide repeat domain"/>
    <property type="match status" value="1"/>
</dbReference>
<accession>A0A139SSX2</accession>
<feature type="region of interest" description="Disordered" evidence="2">
    <location>
        <begin position="1"/>
        <end position="20"/>
    </location>
</feature>
<evidence type="ECO:0000256" key="2">
    <source>
        <dbReference type="SAM" id="MobiDB-lite"/>
    </source>
</evidence>
<dbReference type="InterPro" id="IPR036779">
    <property type="entry name" value="LysM_dom_sf"/>
</dbReference>
<dbReference type="PROSITE" id="PS51782">
    <property type="entry name" value="LYSM"/>
    <property type="match status" value="1"/>
</dbReference>
<feature type="domain" description="LysM" evidence="3">
    <location>
        <begin position="257"/>
        <end position="306"/>
    </location>
</feature>
<dbReference type="Pfam" id="PF13432">
    <property type="entry name" value="TPR_16"/>
    <property type="match status" value="1"/>
</dbReference>
<dbReference type="PANTHER" id="PTHR34700">
    <property type="entry name" value="POTASSIUM BINDING PROTEIN KBP"/>
    <property type="match status" value="1"/>
</dbReference>
<dbReference type="InterPro" id="IPR018392">
    <property type="entry name" value="LysM"/>
</dbReference>
<name>A0A139SSX2_9BACT</name>
<protein>
    <recommendedName>
        <fullName evidence="3">LysM domain-containing protein</fullName>
    </recommendedName>
</protein>
<keyword evidence="1" id="KW-0175">Coiled coil</keyword>
<dbReference type="Gene3D" id="3.10.350.10">
    <property type="entry name" value="LysM domain"/>
    <property type="match status" value="1"/>
</dbReference>
<dbReference type="CDD" id="cd00118">
    <property type="entry name" value="LysM"/>
    <property type="match status" value="1"/>
</dbReference>
<dbReference type="InterPro" id="IPR052196">
    <property type="entry name" value="Bact_Kbp"/>
</dbReference>
<dbReference type="STRING" id="1548207.AXK11_02060"/>
<feature type="region of interest" description="Disordered" evidence="2">
    <location>
        <begin position="172"/>
        <end position="197"/>
    </location>
</feature>